<sequence>MTPLEQAVIALVQAQDEVKRLGKEIGAAICRSEEAQGEMIYPKEPTNWLKLAYQREREAADNGYGWEYYYVNHDDDIEGYLAEHSPHALQAHLLIQQRREARRVVGAARRRVSLIGRNLVKARTQEQS</sequence>
<reference evidence="1" key="1">
    <citation type="submission" date="2024-05" db="EMBL/GenBank/DDBJ databases">
        <authorList>
            <person name="Luo Y.-C."/>
            <person name="Nicholds J."/>
            <person name="Mortimer T."/>
            <person name="Maboni G."/>
        </authorList>
    </citation>
    <scope>NUCLEOTIDE SEQUENCE</scope>
    <source>
        <strain evidence="1">144863</strain>
    </source>
</reference>
<dbReference type="AlphaFoldDB" id="A0AB39ESN9"/>
<gene>
    <name evidence="1" type="ORF">ABRY94_11975</name>
</gene>
<dbReference type="EMBL" id="CP158262">
    <property type="protein sequence ID" value="XDJ68784.1"/>
    <property type="molecule type" value="Genomic_DNA"/>
</dbReference>
<organism evidence="1">
    <name type="scientific">Castellaniella ginsengisoli</name>
    <dbReference type="NCBI Taxonomy" id="546114"/>
    <lineage>
        <taxon>Bacteria</taxon>
        <taxon>Pseudomonadati</taxon>
        <taxon>Pseudomonadota</taxon>
        <taxon>Betaproteobacteria</taxon>
        <taxon>Burkholderiales</taxon>
        <taxon>Alcaligenaceae</taxon>
        <taxon>Castellaniella</taxon>
    </lineage>
</organism>
<evidence type="ECO:0000313" key="1">
    <source>
        <dbReference type="EMBL" id="XDJ68784.1"/>
    </source>
</evidence>
<name>A0AB39ESN9_9BURK</name>
<accession>A0AB39ESN9</accession>
<dbReference type="RefSeq" id="WP_368655444.1">
    <property type="nucleotide sequence ID" value="NZ_CP158262.1"/>
</dbReference>
<proteinExistence type="predicted"/>
<protein>
    <submittedName>
        <fullName evidence="1">Uncharacterized protein</fullName>
    </submittedName>
</protein>